<dbReference type="PROSITE" id="PS00455">
    <property type="entry name" value="AMP_BINDING"/>
    <property type="match status" value="1"/>
</dbReference>
<dbReference type="EMBL" id="JAPJDO010000020">
    <property type="protein sequence ID" value="MCX2939035.1"/>
    <property type="molecule type" value="Genomic_DNA"/>
</dbReference>
<evidence type="ECO:0000259" key="3">
    <source>
        <dbReference type="Pfam" id="PF00501"/>
    </source>
</evidence>
<comment type="similarity">
    <text evidence="1">Belongs to the ATP-dependent AMP-binding enzyme family.</text>
</comment>
<feature type="domain" description="AMP-dependent synthetase/ligase" evidence="3">
    <location>
        <begin position="61"/>
        <end position="442"/>
    </location>
</feature>
<evidence type="ECO:0000256" key="1">
    <source>
        <dbReference type="ARBA" id="ARBA00006432"/>
    </source>
</evidence>
<protein>
    <submittedName>
        <fullName evidence="5">Class I adenylate-forming enzyme family protein</fullName>
    </submittedName>
</protein>
<dbReference type="InterPro" id="IPR020845">
    <property type="entry name" value="AMP-binding_CS"/>
</dbReference>
<dbReference type="Gene3D" id="3.40.50.12780">
    <property type="entry name" value="N-terminal domain of ligase-like"/>
    <property type="match status" value="1"/>
</dbReference>
<dbReference type="InterPro" id="IPR045851">
    <property type="entry name" value="AMP-bd_C_sf"/>
</dbReference>
<sequence>MAPTLREDIVTLTPDLVHEAVRRFTAADGIFAVTERQVAGVPRRVFAHAAPTVLDILTSGRGHGGTDFVVFGDRRWSFEQFFADVDALAAVLQHDMGVNRGNRIAIAMRNCPDWVLVFAAAVHVGAVPVLINSWGSAEELEFTLRDSDPTVLAADLPRTRLATETLRQRRMALLFSDVDGGAEQLDGHPLADLDIRNIEDALAAGRGRNYAIVHPEPEDMAMLLYTSGSTGHPKGVIYCHISVGQALMHMMLAGFLPLEFSGAIELRGGATTEAQLVTVPLFHATGLFSGFLLPCVVGQKVVLLRKWDAVTAMQTIQNEKVTMVATVPAILKDLLTHPRFDDFDLSSISRVAAAGAATPAGLPELLRHRLGIENRSAGYGMTETASVCATMSGPVFDLKPTAAGIISPIIDLRAVDSAGNVLQSGSEGEIQLRGVTITPGYWQRDDLTEEAFTPDGWLRTGDLGSVDADGFLHITGRIKEIVIRGGENIAPAEIENVAYRHSSVKEVAVFGVPDDAMGEELAMVCHPQPGSSLTEDELRAHLREALPTFKVPKYVALTDEPLPRNASEKIHRLALRNAFVAN</sequence>
<dbReference type="RefSeq" id="WP_265998806.1">
    <property type="nucleotide sequence ID" value="NZ_JAPJDN010000020.1"/>
</dbReference>
<organism evidence="5 6">
    <name type="scientific">Mycobacterium pinniadriaticum</name>
    <dbReference type="NCBI Taxonomy" id="2994102"/>
    <lineage>
        <taxon>Bacteria</taxon>
        <taxon>Bacillati</taxon>
        <taxon>Actinomycetota</taxon>
        <taxon>Actinomycetes</taxon>
        <taxon>Mycobacteriales</taxon>
        <taxon>Mycobacteriaceae</taxon>
        <taxon>Mycobacterium</taxon>
    </lineage>
</organism>
<dbReference type="PANTHER" id="PTHR43201:SF5">
    <property type="entry name" value="MEDIUM-CHAIN ACYL-COA LIGASE ACSF2, MITOCHONDRIAL"/>
    <property type="match status" value="1"/>
</dbReference>
<dbReference type="Gene3D" id="3.30.300.30">
    <property type="match status" value="1"/>
</dbReference>
<dbReference type="Pfam" id="PF00501">
    <property type="entry name" value="AMP-binding"/>
    <property type="match status" value="1"/>
</dbReference>
<dbReference type="PANTHER" id="PTHR43201">
    <property type="entry name" value="ACYL-COA SYNTHETASE"/>
    <property type="match status" value="1"/>
</dbReference>
<name>A0ABT3SHN8_9MYCO</name>
<gene>
    <name evidence="5" type="ORF">ORI27_20260</name>
</gene>
<feature type="domain" description="AMP-binding enzyme C-terminal" evidence="4">
    <location>
        <begin position="493"/>
        <end position="569"/>
    </location>
</feature>
<dbReference type="Proteomes" id="UP001300745">
    <property type="component" value="Unassembled WGS sequence"/>
</dbReference>
<dbReference type="InterPro" id="IPR000873">
    <property type="entry name" value="AMP-dep_synth/lig_dom"/>
</dbReference>
<keyword evidence="2" id="KW-0436">Ligase</keyword>
<proteinExistence type="inferred from homology"/>
<evidence type="ECO:0000313" key="6">
    <source>
        <dbReference type="Proteomes" id="UP001300745"/>
    </source>
</evidence>
<reference evidence="5 6" key="1">
    <citation type="submission" date="2022-11" db="EMBL/GenBank/DDBJ databases">
        <title>Mycobacterium sp. nov.</title>
        <authorList>
            <person name="Papic B."/>
            <person name="Spicic S."/>
            <person name="Duvnjak S."/>
        </authorList>
    </citation>
    <scope>NUCLEOTIDE SEQUENCE [LARGE SCALE GENOMIC DNA]</scope>
    <source>
        <strain evidence="5 6">CVI_P4</strain>
    </source>
</reference>
<accession>A0ABT3SHN8</accession>
<comment type="caution">
    <text evidence="5">The sequence shown here is derived from an EMBL/GenBank/DDBJ whole genome shotgun (WGS) entry which is preliminary data.</text>
</comment>
<dbReference type="InterPro" id="IPR025110">
    <property type="entry name" value="AMP-bd_C"/>
</dbReference>
<evidence type="ECO:0000259" key="4">
    <source>
        <dbReference type="Pfam" id="PF13193"/>
    </source>
</evidence>
<evidence type="ECO:0000313" key="5">
    <source>
        <dbReference type="EMBL" id="MCX2939035.1"/>
    </source>
</evidence>
<dbReference type="SUPFAM" id="SSF56801">
    <property type="entry name" value="Acetyl-CoA synthetase-like"/>
    <property type="match status" value="1"/>
</dbReference>
<dbReference type="InterPro" id="IPR042099">
    <property type="entry name" value="ANL_N_sf"/>
</dbReference>
<evidence type="ECO:0000256" key="2">
    <source>
        <dbReference type="ARBA" id="ARBA00022598"/>
    </source>
</evidence>
<keyword evidence="6" id="KW-1185">Reference proteome</keyword>
<dbReference type="Pfam" id="PF13193">
    <property type="entry name" value="AMP-binding_C"/>
    <property type="match status" value="1"/>
</dbReference>